<keyword evidence="3" id="KW-1244">Viral short tail ejection system</keyword>
<organism evidence="11 12">
    <name type="scientific">Vibrio phage vB_VpaP_KF1</name>
    <dbReference type="NCBI Taxonomy" id="2041472"/>
    <lineage>
        <taxon>Viruses</taxon>
        <taxon>Duplodnaviria</taxon>
        <taxon>Heunggongvirae</taxon>
        <taxon>Uroviricota</taxon>
        <taxon>Caudoviricetes</taxon>
        <taxon>Autographivirales</taxon>
        <taxon>Autoscriptoviridae</taxon>
        <taxon>Maculvirus</taxon>
        <taxon>Maculvirus KF1</taxon>
    </lineage>
</organism>
<dbReference type="Pfam" id="PF12236">
    <property type="entry name" value="Head-tail_con"/>
    <property type="match status" value="1"/>
</dbReference>
<comment type="subcellular location">
    <subcellularLocation>
        <location evidence="2">Virion</location>
    </subcellularLocation>
</comment>
<proteinExistence type="predicted"/>
<evidence type="ECO:0000256" key="7">
    <source>
        <dbReference type="ARBA" id="ARBA00022950"/>
    </source>
</evidence>
<keyword evidence="4" id="KW-1162">Viral penetration into host cytoplasm</keyword>
<dbReference type="GO" id="GO:0044423">
    <property type="term" value="C:virion component"/>
    <property type="evidence" value="ECO:0007669"/>
    <property type="project" value="UniProtKB-KW"/>
</dbReference>
<keyword evidence="7" id="KW-0118">Viral capsid assembly</keyword>
<keyword evidence="5" id="KW-1188">Viral release from host cell</keyword>
<dbReference type="Proteomes" id="UP000259916">
    <property type="component" value="Segment"/>
</dbReference>
<keyword evidence="6" id="KW-0946">Virion</keyword>
<evidence type="ECO:0000256" key="8">
    <source>
        <dbReference type="ARBA" id="ARBA00023009"/>
    </source>
</evidence>
<comment type="function">
    <text evidence="1">Forms the portal vertex of the capsid. This portal plays critical roles in head assembly, genome packaging, neck/tail attachment, and genome ejection. The portal protein multimerizes as a single ring-shaped homododecamer arranged around a central channel.</text>
</comment>
<evidence type="ECO:0000256" key="1">
    <source>
        <dbReference type="ARBA" id="ARBA00003421"/>
    </source>
</evidence>
<keyword evidence="10" id="KW-1160">Virus entry into host cell</keyword>
<evidence type="ECO:0000256" key="6">
    <source>
        <dbReference type="ARBA" id="ARBA00022844"/>
    </source>
</evidence>
<sequence length="510" mass="56134">MHTQETHEALFAKYEDSEVTLSSERYAFWTVPTVFTRENKDGERVSLQRDFQSHGAMLVNNLASKLTRTLFPTGMSFFRISDTDKMREIIAQLGSENAQLSAVFTGIEREAMTLLTTHAGFAQLTHLMKLLIITGNALLYRDPLTGRMTVYSVRDYVVRRDGAGRVLCTVLRERIPIQDVPEEFRPTGYTDPTTDVWLYTKIQRETRDAGDVFVITQQIDGKPVGTLSVYPEKLCPYIPAVWNLVSGEHYGRGHVEDHAGAFARVSELTQALTLYEIEAMRVVNLVSPKSTADVDALNDAETGEYVAGDGEGIKAHEAGEARKIAEVVNDLQMVLAELARAFMYTGNVRDAERVTAEEIKNNVREAEENMGGIYATLAEILHIPLAHILTVEARPELLALLQANAVSLDIQVGTAAINRSIVVQRLGLVANDINLILPVLAQATKRTNPDRVIDLILAGHGVDPTEIFYTEQELQQLQAAEEAAAQAPASGMALDAGSAALLSEQQGLTQ</sequence>
<evidence type="ECO:0000256" key="4">
    <source>
        <dbReference type="ARBA" id="ARBA00022595"/>
    </source>
</evidence>
<reference evidence="11 12" key="1">
    <citation type="submission" date="2017-08" db="EMBL/GenBank/DDBJ databases">
        <title>Complete genome sequence of bacteriophage vB_VpaP_KF1.</title>
        <authorList>
            <person name="Yu J."/>
            <person name="Kwak S.-J."/>
            <person name="Lim J.-A."/>
            <person name="Chang H.-J."/>
        </authorList>
    </citation>
    <scope>NUCLEOTIDE SEQUENCE [LARGE SCALE GENOMIC DNA]</scope>
</reference>
<dbReference type="GO" id="GO:0099002">
    <property type="term" value="P:symbiont genome ejection through host cell envelope, short tail mechanism"/>
    <property type="evidence" value="ECO:0007669"/>
    <property type="project" value="UniProtKB-KW"/>
</dbReference>
<evidence type="ECO:0000313" key="11">
    <source>
        <dbReference type="EMBL" id="ATI19028.1"/>
    </source>
</evidence>
<evidence type="ECO:0000313" key="12">
    <source>
        <dbReference type="Proteomes" id="UP000259916"/>
    </source>
</evidence>
<evidence type="ECO:0000256" key="10">
    <source>
        <dbReference type="ARBA" id="ARBA00023296"/>
    </source>
</evidence>
<keyword evidence="8" id="KW-1171">Viral genome ejection through host cell envelope</keyword>
<name>A0A384WJ16_9CAUD</name>
<gene>
    <name evidence="11" type="ORF">KF1_006</name>
</gene>
<accession>A0A384WJ16</accession>
<dbReference type="EMBL" id="MF754111">
    <property type="protein sequence ID" value="ATI19028.1"/>
    <property type="molecule type" value="Genomic_DNA"/>
</dbReference>
<keyword evidence="9" id="KW-0231">Viral genome packaging</keyword>
<protein>
    <submittedName>
        <fullName evidence="11">Putative head-tail connector protein</fullName>
    </submittedName>
</protein>
<evidence type="ECO:0000256" key="5">
    <source>
        <dbReference type="ARBA" id="ARBA00022612"/>
    </source>
</evidence>
<evidence type="ECO:0000256" key="3">
    <source>
        <dbReference type="ARBA" id="ARBA00022470"/>
    </source>
</evidence>
<keyword evidence="12" id="KW-1185">Reference proteome</keyword>
<evidence type="ECO:0000256" key="2">
    <source>
        <dbReference type="ARBA" id="ARBA00004328"/>
    </source>
</evidence>
<evidence type="ECO:0000256" key="9">
    <source>
        <dbReference type="ARBA" id="ARBA00023219"/>
    </source>
</evidence>
<dbReference type="InterPro" id="IPR020991">
    <property type="entry name" value="Connector_podovirus"/>
</dbReference>